<reference evidence="2 3" key="1">
    <citation type="submission" date="2019-07" db="EMBL/GenBank/DDBJ databases">
        <title>The First High-Quality Draft Genome Sequence of the Causal Agent of the Current Panama Disease Epidemic.</title>
        <authorList>
            <person name="Warmington R.J."/>
            <person name="Kay W."/>
            <person name="Jeffries A."/>
            <person name="Bebber D."/>
            <person name="Moore K."/>
            <person name="Studholme D.J."/>
        </authorList>
    </citation>
    <scope>NUCLEOTIDE SEQUENCE [LARGE SCALE GENOMIC DNA]</scope>
    <source>
        <strain evidence="2 3">TR4</strain>
    </source>
</reference>
<evidence type="ECO:0000256" key="1">
    <source>
        <dbReference type="SAM" id="Phobius"/>
    </source>
</evidence>
<feature type="transmembrane region" description="Helical" evidence="1">
    <location>
        <begin position="6"/>
        <end position="29"/>
    </location>
</feature>
<evidence type="ECO:0000313" key="2">
    <source>
        <dbReference type="EMBL" id="TXC01254.1"/>
    </source>
</evidence>
<proteinExistence type="predicted"/>
<organism evidence="2 3">
    <name type="scientific">Fusarium oxysporum f. sp. cubense</name>
    <dbReference type="NCBI Taxonomy" id="61366"/>
    <lineage>
        <taxon>Eukaryota</taxon>
        <taxon>Fungi</taxon>
        <taxon>Dikarya</taxon>
        <taxon>Ascomycota</taxon>
        <taxon>Pezizomycotina</taxon>
        <taxon>Sordariomycetes</taxon>
        <taxon>Hypocreomycetidae</taxon>
        <taxon>Hypocreales</taxon>
        <taxon>Nectriaceae</taxon>
        <taxon>Fusarium</taxon>
        <taxon>Fusarium oxysporum species complex</taxon>
    </lineage>
</organism>
<dbReference type="EMBL" id="VMNF01000009">
    <property type="protein sequence ID" value="TXC01254.1"/>
    <property type="molecule type" value="Genomic_DNA"/>
</dbReference>
<keyword evidence="1" id="KW-1133">Transmembrane helix</keyword>
<dbReference type="AlphaFoldDB" id="A0A5C6SSC9"/>
<dbReference type="Proteomes" id="UP000321331">
    <property type="component" value="Unassembled WGS sequence"/>
</dbReference>
<sequence length="68" mass="7774">MAQSMLPAEVVISIIFGILQLIVGLISLWQQHYFRWAAHVEKEETLSDILKSQNPQGLTKFGYDSVQR</sequence>
<evidence type="ECO:0000313" key="3">
    <source>
        <dbReference type="Proteomes" id="UP000321331"/>
    </source>
</evidence>
<keyword evidence="1" id="KW-0472">Membrane</keyword>
<protein>
    <submittedName>
        <fullName evidence="2">Uncharacterized protein</fullName>
    </submittedName>
</protein>
<accession>A0A5C6SSC9</accession>
<comment type="caution">
    <text evidence="2">The sequence shown here is derived from an EMBL/GenBank/DDBJ whole genome shotgun (WGS) entry which is preliminary data.</text>
</comment>
<gene>
    <name evidence="2" type="ORF">FocTR4_00008100</name>
</gene>
<keyword evidence="1" id="KW-0812">Transmembrane</keyword>
<name>A0A5C6SSC9_FUSOC</name>